<dbReference type="EMBL" id="UOEL01000057">
    <property type="protein sequence ID" value="VAW11250.1"/>
    <property type="molecule type" value="Genomic_DNA"/>
</dbReference>
<reference evidence="1" key="1">
    <citation type="submission" date="2018-06" db="EMBL/GenBank/DDBJ databases">
        <authorList>
            <person name="Zhirakovskaya E."/>
        </authorList>
    </citation>
    <scope>NUCLEOTIDE SEQUENCE</scope>
</reference>
<organism evidence="1">
    <name type="scientific">hydrothermal vent metagenome</name>
    <dbReference type="NCBI Taxonomy" id="652676"/>
    <lineage>
        <taxon>unclassified sequences</taxon>
        <taxon>metagenomes</taxon>
        <taxon>ecological metagenomes</taxon>
    </lineage>
</organism>
<dbReference type="AlphaFoldDB" id="A0A3B0T2T2"/>
<proteinExistence type="predicted"/>
<protein>
    <submittedName>
        <fullName evidence="1">Uncharacterized protein</fullName>
    </submittedName>
</protein>
<gene>
    <name evidence="1" type="ORF">MNBD_BACTEROID03-1565</name>
</gene>
<accession>A0A3B0T2T2</accession>
<sequence length="43" mass="4597">MESSVKSMESLKTSMLSKLENDNLVDGRLLAGCCTQGCCGELD</sequence>
<evidence type="ECO:0000313" key="1">
    <source>
        <dbReference type="EMBL" id="VAW11250.1"/>
    </source>
</evidence>
<name>A0A3B0T2T2_9ZZZZ</name>